<evidence type="ECO:0000313" key="3">
    <source>
        <dbReference type="Proteomes" id="UP000658656"/>
    </source>
</evidence>
<gene>
    <name evidence="2" type="ORF">GCM10017566_45830</name>
</gene>
<dbReference type="EMBL" id="BNAV01000006">
    <property type="protein sequence ID" value="GHF66834.1"/>
    <property type="molecule type" value="Genomic_DNA"/>
</dbReference>
<organism evidence="2 3">
    <name type="scientific">Amycolatopsis bartoniae</name>
    <dbReference type="NCBI Taxonomy" id="941986"/>
    <lineage>
        <taxon>Bacteria</taxon>
        <taxon>Bacillati</taxon>
        <taxon>Actinomycetota</taxon>
        <taxon>Actinomycetes</taxon>
        <taxon>Pseudonocardiales</taxon>
        <taxon>Pseudonocardiaceae</taxon>
        <taxon>Amycolatopsis</taxon>
    </lineage>
</organism>
<feature type="region of interest" description="Disordered" evidence="1">
    <location>
        <begin position="49"/>
        <end position="73"/>
    </location>
</feature>
<dbReference type="AlphaFoldDB" id="A0A8H9MF08"/>
<protein>
    <submittedName>
        <fullName evidence="2">Uncharacterized protein</fullName>
    </submittedName>
</protein>
<evidence type="ECO:0000313" key="2">
    <source>
        <dbReference type="EMBL" id="GHF66834.1"/>
    </source>
</evidence>
<feature type="compositionally biased region" description="Polar residues" evidence="1">
    <location>
        <begin position="50"/>
        <end position="73"/>
    </location>
</feature>
<accession>A0A8H9MF08</accession>
<reference evidence="2" key="2">
    <citation type="submission" date="2020-09" db="EMBL/GenBank/DDBJ databases">
        <authorList>
            <person name="Sun Q."/>
            <person name="Zhou Y."/>
        </authorList>
    </citation>
    <scope>NUCLEOTIDE SEQUENCE</scope>
    <source>
        <strain evidence="2">CGMCC 4.7679</strain>
    </source>
</reference>
<evidence type="ECO:0000256" key="1">
    <source>
        <dbReference type="SAM" id="MobiDB-lite"/>
    </source>
</evidence>
<proteinExistence type="predicted"/>
<name>A0A8H9MF08_9PSEU</name>
<dbReference type="Proteomes" id="UP000658656">
    <property type="component" value="Unassembled WGS sequence"/>
</dbReference>
<keyword evidence="3" id="KW-1185">Reference proteome</keyword>
<sequence>MGTVTPNDGGRCRQAQPLVNTNTIAVNTARGSVRERPPPCGRYFADGIKGSTNAHNSSGTNRCDSESITTQDHPSITDKIQTRHALNTIQSSGPDFLLSPHQC</sequence>
<comment type="caution">
    <text evidence="2">The sequence shown here is derived from an EMBL/GenBank/DDBJ whole genome shotgun (WGS) entry which is preliminary data.</text>
</comment>
<reference evidence="2" key="1">
    <citation type="journal article" date="2014" name="Int. J. Syst. Evol. Microbiol.">
        <title>Complete genome sequence of Corynebacterium casei LMG S-19264T (=DSM 44701T), isolated from a smear-ripened cheese.</title>
        <authorList>
            <consortium name="US DOE Joint Genome Institute (JGI-PGF)"/>
            <person name="Walter F."/>
            <person name="Albersmeier A."/>
            <person name="Kalinowski J."/>
            <person name="Ruckert C."/>
        </authorList>
    </citation>
    <scope>NUCLEOTIDE SEQUENCE</scope>
    <source>
        <strain evidence="2">CGMCC 4.7679</strain>
    </source>
</reference>